<proteinExistence type="predicted"/>
<feature type="transmembrane region" description="Helical" evidence="6">
    <location>
        <begin position="268"/>
        <end position="297"/>
    </location>
</feature>
<evidence type="ECO:0000256" key="3">
    <source>
        <dbReference type="ARBA" id="ARBA00022989"/>
    </source>
</evidence>
<keyword evidence="3 6" id="KW-1133">Transmembrane helix</keyword>
<dbReference type="Pfam" id="PF01758">
    <property type="entry name" value="SBF"/>
    <property type="match status" value="1"/>
</dbReference>
<comment type="subcellular location">
    <subcellularLocation>
        <location evidence="1">Membrane</location>
        <topology evidence="1">Multi-pass membrane protein</topology>
    </subcellularLocation>
</comment>
<accession>A0ABN2WR19</accession>
<comment type="caution">
    <text evidence="7">The sequence shown here is derived from an EMBL/GenBank/DDBJ whole genome shotgun (WGS) entry which is preliminary data.</text>
</comment>
<evidence type="ECO:0000256" key="1">
    <source>
        <dbReference type="ARBA" id="ARBA00004141"/>
    </source>
</evidence>
<keyword evidence="8" id="KW-1185">Reference proteome</keyword>
<gene>
    <name evidence="7" type="ORF">GCM10009823_18050</name>
</gene>
<dbReference type="InterPro" id="IPR004710">
    <property type="entry name" value="Bilac:Na_transpt"/>
</dbReference>
<evidence type="ECO:0000256" key="2">
    <source>
        <dbReference type="ARBA" id="ARBA00022692"/>
    </source>
</evidence>
<feature type="transmembrane region" description="Helical" evidence="6">
    <location>
        <begin position="148"/>
        <end position="171"/>
    </location>
</feature>
<evidence type="ECO:0000313" key="7">
    <source>
        <dbReference type="EMBL" id="GAA2097376.1"/>
    </source>
</evidence>
<dbReference type="PANTHER" id="PTHR10361:SF28">
    <property type="entry name" value="P3 PROTEIN-RELATED"/>
    <property type="match status" value="1"/>
</dbReference>
<feature type="region of interest" description="Disordered" evidence="5">
    <location>
        <begin position="1"/>
        <end position="48"/>
    </location>
</feature>
<feature type="transmembrane region" description="Helical" evidence="6">
    <location>
        <begin position="213"/>
        <end position="234"/>
    </location>
</feature>
<reference evidence="7 8" key="1">
    <citation type="journal article" date="2019" name="Int. J. Syst. Evol. Microbiol.">
        <title>The Global Catalogue of Microorganisms (GCM) 10K type strain sequencing project: providing services to taxonomists for standard genome sequencing and annotation.</title>
        <authorList>
            <consortium name="The Broad Institute Genomics Platform"/>
            <consortium name="The Broad Institute Genome Sequencing Center for Infectious Disease"/>
            <person name="Wu L."/>
            <person name="Ma J."/>
        </authorList>
    </citation>
    <scope>NUCLEOTIDE SEQUENCE [LARGE SCALE GENOMIC DNA]</scope>
    <source>
        <strain evidence="7 8">JCM 15900</strain>
    </source>
</reference>
<evidence type="ECO:0000256" key="4">
    <source>
        <dbReference type="ARBA" id="ARBA00023136"/>
    </source>
</evidence>
<keyword evidence="2 6" id="KW-0812">Transmembrane</keyword>
<keyword evidence="4 6" id="KW-0472">Membrane</keyword>
<dbReference type="InterPro" id="IPR038770">
    <property type="entry name" value="Na+/solute_symporter_sf"/>
</dbReference>
<name>A0ABN2WR19_9MICO</name>
<evidence type="ECO:0000313" key="8">
    <source>
        <dbReference type="Proteomes" id="UP001500984"/>
    </source>
</evidence>
<feature type="transmembrane region" description="Helical" evidence="6">
    <location>
        <begin position="120"/>
        <end position="142"/>
    </location>
</feature>
<dbReference type="Proteomes" id="UP001500984">
    <property type="component" value="Unassembled WGS sequence"/>
</dbReference>
<dbReference type="PANTHER" id="PTHR10361">
    <property type="entry name" value="SODIUM-BILE ACID COTRANSPORTER"/>
    <property type="match status" value="1"/>
</dbReference>
<dbReference type="InterPro" id="IPR002657">
    <property type="entry name" value="BilAc:Na_symport/Acr3"/>
</dbReference>
<protein>
    <submittedName>
        <fullName evidence="7">Bile acid:sodium symporter family protein</fullName>
    </submittedName>
</protein>
<organism evidence="7 8">
    <name type="scientific">Brevibacterium salitolerans</name>
    <dbReference type="NCBI Taxonomy" id="1403566"/>
    <lineage>
        <taxon>Bacteria</taxon>
        <taxon>Bacillati</taxon>
        <taxon>Actinomycetota</taxon>
        <taxon>Actinomycetes</taxon>
        <taxon>Micrococcales</taxon>
        <taxon>Brevibacteriaceae</taxon>
        <taxon>Brevibacterium</taxon>
    </lineage>
</organism>
<feature type="transmembrane region" description="Helical" evidence="6">
    <location>
        <begin position="183"/>
        <end position="201"/>
    </location>
</feature>
<feature type="transmembrane region" description="Helical" evidence="6">
    <location>
        <begin position="59"/>
        <end position="80"/>
    </location>
</feature>
<sequence length="374" mass="38400">MFPAEYSDRGAQTRSHTHALGGTMPTPAQEDSTAARSAQHGAENDAATAATRAEDRSGYFAVLVFPLLIIAGGLAGFFFSDTISQAAPAVNPMLGVVMLTMGLTLRPVDFGLVIKRPVPVLLGVVAQYVIMPLVALGIVTLLDLPPLIAAGVILVGCAPGGTASNVVSYLARGDVALSVTMTSISTLLAPLLTPLLTLWLAGQYMPLDGGSMALTIVNVVLLPVLAGIVIRMLLPRITEALLPVLPWLSVLAISVIVAIVVSGSAETIISAGLLVLVAVILHNVAGMALGYGAAALFRLPVPSRRTTAIEVGMQNSGLAAGLAAQYMDPLSALPGAVFSVWHNVSGALFATLCRSIDKRKTAAEARTGAEAAAA</sequence>
<feature type="transmembrane region" description="Helical" evidence="6">
    <location>
        <begin position="241"/>
        <end position="262"/>
    </location>
</feature>
<evidence type="ECO:0000256" key="6">
    <source>
        <dbReference type="SAM" id="Phobius"/>
    </source>
</evidence>
<dbReference type="EMBL" id="BAAAPZ010000006">
    <property type="protein sequence ID" value="GAA2097376.1"/>
    <property type="molecule type" value="Genomic_DNA"/>
</dbReference>
<evidence type="ECO:0000256" key="5">
    <source>
        <dbReference type="SAM" id="MobiDB-lite"/>
    </source>
</evidence>
<dbReference type="Gene3D" id="1.20.1530.20">
    <property type="match status" value="1"/>
</dbReference>
<feature type="transmembrane region" description="Helical" evidence="6">
    <location>
        <begin position="86"/>
        <end position="108"/>
    </location>
</feature>